<accession>A0A2G8SXW1</accession>
<proteinExistence type="predicted"/>
<evidence type="ECO:0000313" key="2">
    <source>
        <dbReference type="EMBL" id="PIL38625.1"/>
    </source>
</evidence>
<keyword evidence="3" id="KW-1185">Reference proteome</keyword>
<feature type="transmembrane region" description="Helical" evidence="1">
    <location>
        <begin position="95"/>
        <end position="113"/>
    </location>
</feature>
<dbReference type="RefSeq" id="WP_099917155.1">
    <property type="nucleotide sequence ID" value="NZ_BMHS01000005.1"/>
</dbReference>
<dbReference type="EMBL" id="PDOB01000032">
    <property type="protein sequence ID" value="PIL38625.1"/>
    <property type="molecule type" value="Genomic_DNA"/>
</dbReference>
<organism evidence="2 3">
    <name type="scientific">Massilia psychrophila</name>
    <dbReference type="NCBI Taxonomy" id="1603353"/>
    <lineage>
        <taxon>Bacteria</taxon>
        <taxon>Pseudomonadati</taxon>
        <taxon>Pseudomonadota</taxon>
        <taxon>Betaproteobacteria</taxon>
        <taxon>Burkholderiales</taxon>
        <taxon>Oxalobacteraceae</taxon>
        <taxon>Telluria group</taxon>
        <taxon>Massilia</taxon>
    </lineage>
</organism>
<evidence type="ECO:0000313" key="3">
    <source>
        <dbReference type="Proteomes" id="UP000228593"/>
    </source>
</evidence>
<dbReference type="AlphaFoldDB" id="A0A2G8SXW1"/>
<sequence>MESKTVALKDQPSNAEERKAQLIRQGEFHRVGVMHAKAQVKQAARPDALFHSAIDHATWAVRSRVDSLLHPTGTSVGALMPYALTVFRFVRHRRIGKASLAVAVVLAGVGLYIQQRRSRQSLYE</sequence>
<reference evidence="2 3" key="1">
    <citation type="submission" date="2017-10" db="EMBL/GenBank/DDBJ databases">
        <title>Massilia psychrophilum sp. nov., a novel purple-pigmented bacterium isolated from Tianshan glacier, Xinjiang Municipality, China.</title>
        <authorList>
            <person name="Wang H."/>
        </authorList>
    </citation>
    <scope>NUCLEOTIDE SEQUENCE [LARGE SCALE GENOMIC DNA]</scope>
    <source>
        <strain evidence="2 3">JCM 30813</strain>
    </source>
</reference>
<comment type="caution">
    <text evidence="2">The sequence shown here is derived from an EMBL/GenBank/DDBJ whole genome shotgun (WGS) entry which is preliminary data.</text>
</comment>
<dbReference type="Proteomes" id="UP000228593">
    <property type="component" value="Unassembled WGS sequence"/>
</dbReference>
<keyword evidence="1" id="KW-1133">Transmembrane helix</keyword>
<dbReference type="OrthoDB" id="8777245at2"/>
<name>A0A2G8SXW1_9BURK</name>
<gene>
    <name evidence="2" type="ORF">CR103_17085</name>
</gene>
<keyword evidence="1" id="KW-0812">Transmembrane</keyword>
<keyword evidence="1" id="KW-0472">Membrane</keyword>
<protein>
    <submittedName>
        <fullName evidence="2">Uncharacterized protein</fullName>
    </submittedName>
</protein>
<evidence type="ECO:0000256" key="1">
    <source>
        <dbReference type="SAM" id="Phobius"/>
    </source>
</evidence>